<evidence type="ECO:0000313" key="3">
    <source>
        <dbReference type="Proteomes" id="UP000199636"/>
    </source>
</evidence>
<dbReference type="Pfam" id="PF12556">
    <property type="entry name" value="CobS_N"/>
    <property type="match status" value="1"/>
</dbReference>
<protein>
    <recommendedName>
        <fullName evidence="1">Cobaltochelatase subunit CobS N-terminal domain-containing protein</fullName>
    </recommendedName>
</protein>
<organism evidence="2 3">
    <name type="scientific">Pseudomonas panipatensis</name>
    <dbReference type="NCBI Taxonomy" id="428992"/>
    <lineage>
        <taxon>Bacteria</taxon>
        <taxon>Pseudomonadati</taxon>
        <taxon>Pseudomonadota</taxon>
        <taxon>Gammaproteobacteria</taxon>
        <taxon>Pseudomonadales</taxon>
        <taxon>Pseudomonadaceae</taxon>
        <taxon>Pseudomonas</taxon>
    </lineage>
</organism>
<dbReference type="RefSeq" id="WP_090266944.1">
    <property type="nucleotide sequence ID" value="NZ_FNDS01000011.1"/>
</dbReference>
<dbReference type="InterPro" id="IPR025865">
    <property type="entry name" value="CobS_N_dom"/>
</dbReference>
<accession>A0A1G8LHS2</accession>
<reference evidence="3" key="1">
    <citation type="submission" date="2016-10" db="EMBL/GenBank/DDBJ databases">
        <authorList>
            <person name="Varghese N."/>
            <person name="Submissions S."/>
        </authorList>
    </citation>
    <scope>NUCLEOTIDE SEQUENCE [LARGE SCALE GENOMIC DNA]</scope>
    <source>
        <strain evidence="3">CCM 7469</strain>
    </source>
</reference>
<dbReference type="AlphaFoldDB" id="A0A1G8LHS2"/>
<feature type="domain" description="Cobaltochelatase subunit CobS N-terminal" evidence="1">
    <location>
        <begin position="12"/>
        <end position="38"/>
    </location>
</feature>
<sequence>MSDMGDAAPGSELPDASLDAAATFGVAMPWRVPGYSSGGPQVPARDPHYRFDAEACRAILLGFAHNRRVYLHGVQGVECSNHSVPTNKFNDLATFGWLFRFWPSDFSSDMASFRLSLPPFQDRQRRCATVGG</sequence>
<evidence type="ECO:0000313" key="2">
    <source>
        <dbReference type="EMBL" id="SDI55244.1"/>
    </source>
</evidence>
<evidence type="ECO:0000259" key="1">
    <source>
        <dbReference type="Pfam" id="PF12556"/>
    </source>
</evidence>
<name>A0A1G8LHS2_9PSED</name>
<gene>
    <name evidence="2" type="ORF">SAMN05216272_111162</name>
</gene>
<dbReference type="Proteomes" id="UP000199636">
    <property type="component" value="Unassembled WGS sequence"/>
</dbReference>
<dbReference type="STRING" id="428992.SAMN05216272_111162"/>
<dbReference type="EMBL" id="FNDS01000011">
    <property type="protein sequence ID" value="SDI55244.1"/>
    <property type="molecule type" value="Genomic_DNA"/>
</dbReference>
<proteinExistence type="predicted"/>
<keyword evidence="3" id="KW-1185">Reference proteome</keyword>